<reference evidence="2" key="1">
    <citation type="submission" date="2023-10" db="EMBL/GenBank/DDBJ databases">
        <authorList>
            <person name="Chen Y."/>
            <person name="Shah S."/>
            <person name="Dougan E. K."/>
            <person name="Thang M."/>
            <person name="Chan C."/>
        </authorList>
    </citation>
    <scope>NUCLEOTIDE SEQUENCE [LARGE SCALE GENOMIC DNA]</scope>
</reference>
<feature type="region of interest" description="Disordered" evidence="1">
    <location>
        <begin position="16"/>
        <end position="49"/>
    </location>
</feature>
<evidence type="ECO:0000256" key="1">
    <source>
        <dbReference type="SAM" id="MobiDB-lite"/>
    </source>
</evidence>
<dbReference type="EMBL" id="CAUYUJ010022007">
    <property type="protein sequence ID" value="CAK0908410.1"/>
    <property type="molecule type" value="Genomic_DNA"/>
</dbReference>
<accession>A0ABN9Y728</accession>
<name>A0ABN9Y728_9DINO</name>
<sequence length="49" mass="5228">MNQKYEKLLKLFAVSSGNASPVPHGEPHDRSASLAPGRRASSRPRLAAA</sequence>
<keyword evidence="3" id="KW-1185">Reference proteome</keyword>
<feature type="compositionally biased region" description="Low complexity" evidence="1">
    <location>
        <begin position="32"/>
        <end position="49"/>
    </location>
</feature>
<proteinExistence type="predicted"/>
<comment type="caution">
    <text evidence="2">The sequence shown here is derived from an EMBL/GenBank/DDBJ whole genome shotgun (WGS) entry which is preliminary data.</text>
</comment>
<gene>
    <name evidence="2" type="ORF">PCOR1329_LOCUS83092</name>
</gene>
<organism evidence="2 3">
    <name type="scientific">Prorocentrum cordatum</name>
    <dbReference type="NCBI Taxonomy" id="2364126"/>
    <lineage>
        <taxon>Eukaryota</taxon>
        <taxon>Sar</taxon>
        <taxon>Alveolata</taxon>
        <taxon>Dinophyceae</taxon>
        <taxon>Prorocentrales</taxon>
        <taxon>Prorocentraceae</taxon>
        <taxon>Prorocentrum</taxon>
    </lineage>
</organism>
<dbReference type="Proteomes" id="UP001189429">
    <property type="component" value="Unassembled WGS sequence"/>
</dbReference>
<evidence type="ECO:0000313" key="3">
    <source>
        <dbReference type="Proteomes" id="UP001189429"/>
    </source>
</evidence>
<evidence type="ECO:0000313" key="2">
    <source>
        <dbReference type="EMBL" id="CAK0908410.1"/>
    </source>
</evidence>
<protein>
    <submittedName>
        <fullName evidence="2">Uncharacterized protein</fullName>
    </submittedName>
</protein>